<dbReference type="AlphaFoldDB" id="A0A6M3JVF1"/>
<name>A0A6M3JVF1_9ZZZZ</name>
<gene>
    <name evidence="1" type="ORF">MM415A02415_0013</name>
</gene>
<sequence>MAVVSWDITIGGNVYRGSASYTEHTKQLVAVATGTSDSGLNFGGVTTATVVLVNSDQNISVDINASAETAKSVLANRPLLLTGTAATAIYVTNASGSTANITFEIWGA</sequence>
<protein>
    <recommendedName>
        <fullName evidence="2">Tail protein</fullName>
    </recommendedName>
</protein>
<evidence type="ECO:0008006" key="2">
    <source>
        <dbReference type="Google" id="ProtNLM"/>
    </source>
</evidence>
<reference evidence="1" key="1">
    <citation type="submission" date="2020-03" db="EMBL/GenBank/DDBJ databases">
        <title>The deep terrestrial virosphere.</title>
        <authorList>
            <person name="Holmfeldt K."/>
            <person name="Nilsson E."/>
            <person name="Simone D."/>
            <person name="Lopez-Fernandez M."/>
            <person name="Wu X."/>
            <person name="de Brujin I."/>
            <person name="Lundin D."/>
            <person name="Andersson A."/>
            <person name="Bertilsson S."/>
            <person name="Dopson M."/>
        </authorList>
    </citation>
    <scope>NUCLEOTIDE SEQUENCE</scope>
    <source>
        <strain evidence="1">MM415A02415</strain>
    </source>
</reference>
<dbReference type="EMBL" id="MT142016">
    <property type="protein sequence ID" value="QJA73301.1"/>
    <property type="molecule type" value="Genomic_DNA"/>
</dbReference>
<proteinExistence type="predicted"/>
<organism evidence="1">
    <name type="scientific">viral metagenome</name>
    <dbReference type="NCBI Taxonomy" id="1070528"/>
    <lineage>
        <taxon>unclassified sequences</taxon>
        <taxon>metagenomes</taxon>
        <taxon>organismal metagenomes</taxon>
    </lineage>
</organism>
<evidence type="ECO:0000313" key="1">
    <source>
        <dbReference type="EMBL" id="QJA73301.1"/>
    </source>
</evidence>
<accession>A0A6M3JVF1</accession>